<dbReference type="InterPro" id="IPR001969">
    <property type="entry name" value="Aspartic_peptidase_AS"/>
</dbReference>
<feature type="domain" description="Peptidase A1" evidence="3">
    <location>
        <begin position="1"/>
        <end position="149"/>
    </location>
</feature>
<proteinExistence type="predicted"/>
<dbReference type="Pfam" id="PF14541">
    <property type="entry name" value="TAXi_C"/>
    <property type="match status" value="1"/>
</dbReference>
<name>A0AA38F4D2_TAXCH</name>
<feature type="non-terminal residue" evidence="4">
    <location>
        <position position="149"/>
    </location>
</feature>
<dbReference type="GO" id="GO:0004190">
    <property type="term" value="F:aspartic-type endopeptidase activity"/>
    <property type="evidence" value="ECO:0007669"/>
    <property type="project" value="InterPro"/>
</dbReference>
<dbReference type="GO" id="GO:0006508">
    <property type="term" value="P:proteolysis"/>
    <property type="evidence" value="ECO:0007669"/>
    <property type="project" value="UniProtKB-KW"/>
</dbReference>
<feature type="non-terminal residue" evidence="4">
    <location>
        <position position="1"/>
    </location>
</feature>
<evidence type="ECO:0000259" key="3">
    <source>
        <dbReference type="PROSITE" id="PS51767"/>
    </source>
</evidence>
<dbReference type="SUPFAM" id="SSF50630">
    <property type="entry name" value="Acid proteases"/>
    <property type="match status" value="1"/>
</dbReference>
<dbReference type="Proteomes" id="UP000824469">
    <property type="component" value="Unassembled WGS sequence"/>
</dbReference>
<evidence type="ECO:0000256" key="1">
    <source>
        <dbReference type="ARBA" id="ARBA00022670"/>
    </source>
</evidence>
<dbReference type="OMA" id="DNSKMSM"/>
<evidence type="ECO:0000313" key="5">
    <source>
        <dbReference type="Proteomes" id="UP000824469"/>
    </source>
</evidence>
<dbReference type="GO" id="GO:0005576">
    <property type="term" value="C:extracellular region"/>
    <property type="evidence" value="ECO:0007669"/>
    <property type="project" value="TreeGrafter"/>
</dbReference>
<dbReference type="PROSITE" id="PS00141">
    <property type="entry name" value="ASP_PROTEASE"/>
    <property type="match status" value="1"/>
</dbReference>
<keyword evidence="1" id="KW-0645">Protease</keyword>
<dbReference type="InterPro" id="IPR051708">
    <property type="entry name" value="Plant_Aspart_Prot_A1"/>
</dbReference>
<dbReference type="PANTHER" id="PTHR47967">
    <property type="entry name" value="OS07G0603500 PROTEIN-RELATED"/>
    <property type="match status" value="1"/>
</dbReference>
<protein>
    <recommendedName>
        <fullName evidence="3">Peptidase A1 domain-containing protein</fullName>
    </recommendedName>
</protein>
<gene>
    <name evidence="4" type="ORF">KI387_032697</name>
</gene>
<organism evidence="4 5">
    <name type="scientific">Taxus chinensis</name>
    <name type="common">Chinese yew</name>
    <name type="synonym">Taxus wallichiana var. chinensis</name>
    <dbReference type="NCBI Taxonomy" id="29808"/>
    <lineage>
        <taxon>Eukaryota</taxon>
        <taxon>Viridiplantae</taxon>
        <taxon>Streptophyta</taxon>
        <taxon>Embryophyta</taxon>
        <taxon>Tracheophyta</taxon>
        <taxon>Spermatophyta</taxon>
        <taxon>Pinopsida</taxon>
        <taxon>Pinidae</taxon>
        <taxon>Conifers II</taxon>
        <taxon>Cupressales</taxon>
        <taxon>Taxaceae</taxon>
        <taxon>Taxus</taxon>
    </lineage>
</organism>
<evidence type="ECO:0000313" key="4">
    <source>
        <dbReference type="EMBL" id="KAH9288580.1"/>
    </source>
</evidence>
<keyword evidence="5" id="KW-1185">Reference proteome</keyword>
<dbReference type="AlphaFoldDB" id="A0AA38F4D2"/>
<dbReference type="InterPro" id="IPR032799">
    <property type="entry name" value="TAXi_C"/>
</dbReference>
<accession>A0AA38F4D2</accession>
<dbReference type="EMBL" id="JAHRHJ020003813">
    <property type="protein sequence ID" value="KAH9288580.1"/>
    <property type="molecule type" value="Genomic_DNA"/>
</dbReference>
<evidence type="ECO:0000256" key="2">
    <source>
        <dbReference type="ARBA" id="ARBA00022801"/>
    </source>
</evidence>
<dbReference type="InterPro" id="IPR021109">
    <property type="entry name" value="Peptidase_aspartic_dom_sf"/>
</dbReference>
<keyword evidence="2" id="KW-0378">Hydrolase</keyword>
<dbReference type="PROSITE" id="PS51767">
    <property type="entry name" value="PEPTIDASE_A1"/>
    <property type="match status" value="1"/>
</dbReference>
<comment type="caution">
    <text evidence="4">The sequence shown here is derived from an EMBL/GenBank/DDBJ whole genome shotgun (WGS) entry which is preliminary data.</text>
</comment>
<dbReference type="PANTHER" id="PTHR47967:SF128">
    <property type="entry name" value="ASPARTIC PROTEINASE CDR1-LIKE"/>
    <property type="match status" value="1"/>
</dbReference>
<sequence>TSPLLLGTAAETLGEGAKSTPILTNSVIDDQSYYLSVEGMSVGNSRANIPEGTFDIKGDGNGGFIIDSGSTYTILPRAAFTAVAQLLDSAIGLPRAQDSDFSLCYQLPSGGSLSTDKLTVPDITFHFSGGADYVVRGDYSFETVPDTNL</sequence>
<reference evidence="4 5" key="1">
    <citation type="journal article" date="2021" name="Nat. Plants">
        <title>The Taxus genome provides insights into paclitaxel biosynthesis.</title>
        <authorList>
            <person name="Xiong X."/>
            <person name="Gou J."/>
            <person name="Liao Q."/>
            <person name="Li Y."/>
            <person name="Zhou Q."/>
            <person name="Bi G."/>
            <person name="Li C."/>
            <person name="Du R."/>
            <person name="Wang X."/>
            <person name="Sun T."/>
            <person name="Guo L."/>
            <person name="Liang H."/>
            <person name="Lu P."/>
            <person name="Wu Y."/>
            <person name="Zhang Z."/>
            <person name="Ro D.K."/>
            <person name="Shang Y."/>
            <person name="Huang S."/>
            <person name="Yan J."/>
        </authorList>
    </citation>
    <scope>NUCLEOTIDE SEQUENCE [LARGE SCALE GENOMIC DNA]</scope>
    <source>
        <strain evidence="4">Ta-2019</strain>
    </source>
</reference>
<dbReference type="InterPro" id="IPR033121">
    <property type="entry name" value="PEPTIDASE_A1"/>
</dbReference>
<dbReference type="Gene3D" id="2.40.70.10">
    <property type="entry name" value="Acid Proteases"/>
    <property type="match status" value="1"/>
</dbReference>